<dbReference type="Proteomes" id="UP000003729">
    <property type="component" value="Unassembled WGS sequence"/>
</dbReference>
<evidence type="ECO:0000313" key="2">
    <source>
        <dbReference type="Proteomes" id="UP000003729"/>
    </source>
</evidence>
<protein>
    <submittedName>
        <fullName evidence="1">Uncharacterized protein</fullName>
    </submittedName>
</protein>
<dbReference type="AlphaFoldDB" id="B6XIV0"/>
<accession>B6XIV0</accession>
<dbReference type="EMBL" id="ABXW01000062">
    <property type="protein sequence ID" value="EEB44487.1"/>
    <property type="molecule type" value="Genomic_DNA"/>
</dbReference>
<proteinExistence type="predicted"/>
<evidence type="ECO:0000313" key="1">
    <source>
        <dbReference type="EMBL" id="EEB44487.1"/>
    </source>
</evidence>
<sequence length="120" mass="12361">MHSDYQSVDKQTGINAGKGGFDITVGKHTQLDGAVISSTADANKNTLDTGTLGFGDIKNKADYQVDSQSGGFSTGGASVGDQFVTNAAGSLLTNVNNKGKDSNTMCTESEITVITPLLLL</sequence>
<comment type="caution">
    <text evidence="1">The sequence shown here is derived from an EMBL/GenBank/DDBJ whole genome shotgun (WGS) entry which is preliminary data.</text>
</comment>
<organism evidence="1 2">
    <name type="scientific">Providencia alcalifaciens DSM 30120</name>
    <dbReference type="NCBI Taxonomy" id="520999"/>
    <lineage>
        <taxon>Bacteria</taxon>
        <taxon>Pseudomonadati</taxon>
        <taxon>Pseudomonadota</taxon>
        <taxon>Gammaproteobacteria</taxon>
        <taxon>Enterobacterales</taxon>
        <taxon>Morganellaceae</taxon>
        <taxon>Providencia</taxon>
    </lineage>
</organism>
<reference evidence="1 2" key="2">
    <citation type="submission" date="2008-10" db="EMBL/GenBank/DDBJ databases">
        <authorList>
            <person name="Fulton L."/>
            <person name="Clifton S."/>
            <person name="Fulton B."/>
            <person name="Xu J."/>
            <person name="Minx P."/>
            <person name="Pepin K.H."/>
            <person name="Johnson M."/>
            <person name="Bhonagiri V."/>
            <person name="Nash W.E."/>
            <person name="Mardis E.R."/>
            <person name="Wilson R.K."/>
        </authorList>
    </citation>
    <scope>NUCLEOTIDE SEQUENCE [LARGE SCALE GENOMIC DNA]</scope>
    <source>
        <strain evidence="1 2">DSM 30120</strain>
    </source>
</reference>
<dbReference type="eggNOG" id="COG3210">
    <property type="taxonomic scope" value="Bacteria"/>
</dbReference>
<reference evidence="1 2" key="1">
    <citation type="submission" date="2008-10" db="EMBL/GenBank/DDBJ databases">
        <title>Draft genome sequence of Providencia alcalifaciens (DSM 30120).</title>
        <authorList>
            <person name="Sudarsanam P."/>
            <person name="Ley R."/>
            <person name="Guruge J."/>
            <person name="Turnbaugh P.J."/>
            <person name="Mahowald M."/>
            <person name="Liep D."/>
            <person name="Gordon J."/>
        </authorList>
    </citation>
    <scope>NUCLEOTIDE SEQUENCE [LARGE SCALE GENOMIC DNA]</scope>
    <source>
        <strain evidence="1 2">DSM 30120</strain>
    </source>
</reference>
<name>B6XIV0_9GAMM</name>
<gene>
    <name evidence="1" type="ORF">PROVALCAL_03298</name>
</gene>